<feature type="compositionally biased region" description="Basic and acidic residues" evidence="1">
    <location>
        <begin position="56"/>
        <end position="77"/>
    </location>
</feature>
<dbReference type="Proteomes" id="UP000027446">
    <property type="component" value="Unassembled WGS sequence"/>
</dbReference>
<comment type="caution">
    <text evidence="2">The sequence shown here is derived from an EMBL/GenBank/DDBJ whole genome shotgun (WGS) entry which is preliminary data.</text>
</comment>
<accession>A0A069E3W8</accession>
<sequence length="77" mass="8631">MVSGFYFGRDVNADFITIYTGRNIFSGQMKATPMSSQNKQGKPGKPSPPPMPQSMQEKRAEQARQQGKQDKEQPPKN</sequence>
<dbReference type="EMBL" id="ARYH01000001">
    <property type="protein sequence ID" value="KCZ84920.1"/>
    <property type="molecule type" value="Genomic_DNA"/>
</dbReference>
<evidence type="ECO:0000313" key="2">
    <source>
        <dbReference type="EMBL" id="KCZ84920.1"/>
    </source>
</evidence>
<evidence type="ECO:0000256" key="1">
    <source>
        <dbReference type="SAM" id="MobiDB-lite"/>
    </source>
</evidence>
<dbReference type="AlphaFoldDB" id="A0A069E3W8"/>
<dbReference type="RefSeq" id="WP_035569670.1">
    <property type="nucleotide sequence ID" value="NZ_ARYH01000001.1"/>
</dbReference>
<proteinExistence type="predicted"/>
<dbReference type="STRING" id="1280949.HAD_04535"/>
<protein>
    <submittedName>
        <fullName evidence="2">Uncharacterized protein</fullName>
    </submittedName>
</protein>
<keyword evidence="3" id="KW-1185">Reference proteome</keyword>
<evidence type="ECO:0000313" key="3">
    <source>
        <dbReference type="Proteomes" id="UP000027446"/>
    </source>
</evidence>
<organism evidence="2 3">
    <name type="scientific">Hyphomonas adhaerens MHS-3</name>
    <dbReference type="NCBI Taxonomy" id="1280949"/>
    <lineage>
        <taxon>Bacteria</taxon>
        <taxon>Pseudomonadati</taxon>
        <taxon>Pseudomonadota</taxon>
        <taxon>Alphaproteobacteria</taxon>
        <taxon>Hyphomonadales</taxon>
        <taxon>Hyphomonadaceae</taxon>
        <taxon>Hyphomonas</taxon>
    </lineage>
</organism>
<gene>
    <name evidence="2" type="ORF">HAD_04535</name>
</gene>
<name>A0A069E3W8_9PROT</name>
<reference evidence="2 3" key="1">
    <citation type="journal article" date="2014" name="Antonie Van Leeuwenhoek">
        <title>Hyphomonas beringensis sp. nov. and Hyphomonas chukchiensis sp. nov., isolated from surface seawater of the Bering Sea and Chukchi Sea.</title>
        <authorList>
            <person name="Li C."/>
            <person name="Lai Q."/>
            <person name="Li G."/>
            <person name="Dong C."/>
            <person name="Wang J."/>
            <person name="Liao Y."/>
            <person name="Shao Z."/>
        </authorList>
    </citation>
    <scope>NUCLEOTIDE SEQUENCE [LARGE SCALE GENOMIC DNA]</scope>
    <source>
        <strain evidence="2 3">MHS-3</strain>
    </source>
</reference>
<feature type="region of interest" description="Disordered" evidence="1">
    <location>
        <begin position="29"/>
        <end position="77"/>
    </location>
</feature>
<dbReference type="PATRIC" id="fig|1280949.3.peg.925"/>